<accession>A0ACB0K6X6</accession>
<sequence length="92" mass="10546">MCLQMDWFSPRHILFPSKKCRSRSMHDCVGVPYQQGYTGRIHSCCQGNSDSEIMLIQIIKKNVEFFDSAILMTSDHVILLLVKDIAQPHGHL</sequence>
<gene>
    <name evidence="1" type="ORF">MILVUS5_LOCUS19811</name>
</gene>
<name>A0ACB0K6X6_TRIPR</name>
<evidence type="ECO:0000313" key="1">
    <source>
        <dbReference type="EMBL" id="CAJ2652311.1"/>
    </source>
</evidence>
<dbReference type="Proteomes" id="UP001177021">
    <property type="component" value="Unassembled WGS sequence"/>
</dbReference>
<keyword evidence="2" id="KW-1185">Reference proteome</keyword>
<evidence type="ECO:0000313" key="2">
    <source>
        <dbReference type="Proteomes" id="UP001177021"/>
    </source>
</evidence>
<organism evidence="1 2">
    <name type="scientific">Trifolium pratense</name>
    <name type="common">Red clover</name>
    <dbReference type="NCBI Taxonomy" id="57577"/>
    <lineage>
        <taxon>Eukaryota</taxon>
        <taxon>Viridiplantae</taxon>
        <taxon>Streptophyta</taxon>
        <taxon>Embryophyta</taxon>
        <taxon>Tracheophyta</taxon>
        <taxon>Spermatophyta</taxon>
        <taxon>Magnoliopsida</taxon>
        <taxon>eudicotyledons</taxon>
        <taxon>Gunneridae</taxon>
        <taxon>Pentapetalae</taxon>
        <taxon>rosids</taxon>
        <taxon>fabids</taxon>
        <taxon>Fabales</taxon>
        <taxon>Fabaceae</taxon>
        <taxon>Papilionoideae</taxon>
        <taxon>50 kb inversion clade</taxon>
        <taxon>NPAAA clade</taxon>
        <taxon>Hologalegina</taxon>
        <taxon>IRL clade</taxon>
        <taxon>Trifolieae</taxon>
        <taxon>Trifolium</taxon>
    </lineage>
</organism>
<protein>
    <submittedName>
        <fullName evidence="1">Uncharacterized protein</fullName>
    </submittedName>
</protein>
<dbReference type="EMBL" id="CASHSV030000206">
    <property type="protein sequence ID" value="CAJ2652311.1"/>
    <property type="molecule type" value="Genomic_DNA"/>
</dbReference>
<proteinExistence type="predicted"/>
<comment type="caution">
    <text evidence="1">The sequence shown here is derived from an EMBL/GenBank/DDBJ whole genome shotgun (WGS) entry which is preliminary data.</text>
</comment>
<reference evidence="1" key="1">
    <citation type="submission" date="2023-10" db="EMBL/GenBank/DDBJ databases">
        <authorList>
            <person name="Rodriguez Cubillos JULIANA M."/>
            <person name="De Vega J."/>
        </authorList>
    </citation>
    <scope>NUCLEOTIDE SEQUENCE</scope>
</reference>